<reference evidence="1 2" key="1">
    <citation type="submission" date="2024-06" db="EMBL/GenBank/DDBJ databases">
        <authorList>
            <person name="Campbell A.G."/>
        </authorList>
    </citation>
    <scope>NUCLEOTIDE SEQUENCE [LARGE SCALE GENOMIC DNA]</scope>
    <source>
        <strain evidence="1 2">EM12</strain>
    </source>
</reference>
<proteinExistence type="predicted"/>
<name>A0ABV1QGT7_9HYPH</name>
<protein>
    <submittedName>
        <fullName evidence="1">DUF2267 domain-containing protein</fullName>
    </submittedName>
</protein>
<accession>A0ABV1QGT7</accession>
<dbReference type="RefSeq" id="WP_350391817.1">
    <property type="nucleotide sequence ID" value="NZ_JBELQE010000015.1"/>
</dbReference>
<dbReference type="Proteomes" id="UP001480955">
    <property type="component" value="Unassembled WGS sequence"/>
</dbReference>
<evidence type="ECO:0000313" key="1">
    <source>
        <dbReference type="EMBL" id="MER2248607.1"/>
    </source>
</evidence>
<organism evidence="1 2">
    <name type="scientific">Methylorubrum podarium</name>
    <dbReference type="NCBI Taxonomy" id="200476"/>
    <lineage>
        <taxon>Bacteria</taxon>
        <taxon>Pseudomonadati</taxon>
        <taxon>Pseudomonadota</taxon>
        <taxon>Alphaproteobacteria</taxon>
        <taxon>Hyphomicrobiales</taxon>
        <taxon>Methylobacteriaceae</taxon>
        <taxon>Methylorubrum</taxon>
    </lineage>
</organism>
<dbReference type="InterPro" id="IPR038282">
    <property type="entry name" value="DUF2267_sf"/>
</dbReference>
<evidence type="ECO:0000313" key="2">
    <source>
        <dbReference type="Proteomes" id="UP001480955"/>
    </source>
</evidence>
<dbReference type="EMBL" id="JBELQE010000015">
    <property type="protein sequence ID" value="MER2248607.1"/>
    <property type="molecule type" value="Genomic_DNA"/>
</dbReference>
<dbReference type="InterPro" id="IPR018727">
    <property type="entry name" value="DUF2267"/>
</dbReference>
<dbReference type="Gene3D" id="1.10.490.110">
    <property type="entry name" value="Uncharacterized conserved protein DUF2267"/>
    <property type="match status" value="1"/>
</dbReference>
<dbReference type="Pfam" id="PF10025">
    <property type="entry name" value="DUF2267"/>
    <property type="match status" value="1"/>
</dbReference>
<comment type="caution">
    <text evidence="1">The sequence shown here is derived from an EMBL/GenBank/DDBJ whole genome shotgun (WGS) entry which is preliminary data.</text>
</comment>
<keyword evidence="2" id="KW-1185">Reference proteome</keyword>
<gene>
    <name evidence="1" type="ORF">ABS772_01650</name>
</gene>
<sequence>MTVPQECWRASRDFEHFMLAARAALDHATTNQTYATLYGVFVVFRRRLSARQGLIFAAALPPVLRAIFVEGWNPDEPLRPFEERAALEEEVRGVRADHNCSPDGSIAALAGVLWAHVDREALRRALADLPEPARAFWHIDP</sequence>